<reference evidence="3" key="1">
    <citation type="submission" date="2015-02" db="EMBL/GenBank/DDBJ databases">
        <title>Genome sequencing for Strongylocentrotus purpuratus.</title>
        <authorList>
            <person name="Murali S."/>
            <person name="Liu Y."/>
            <person name="Vee V."/>
            <person name="English A."/>
            <person name="Wang M."/>
            <person name="Skinner E."/>
            <person name="Han Y."/>
            <person name="Muzny D.M."/>
            <person name="Worley K.C."/>
            <person name="Gibbs R.A."/>
        </authorList>
    </citation>
    <scope>NUCLEOTIDE SEQUENCE</scope>
</reference>
<feature type="compositionally biased region" description="Basic and acidic residues" evidence="1">
    <location>
        <begin position="52"/>
        <end position="61"/>
    </location>
</feature>
<dbReference type="PANTHER" id="PTHR45943">
    <property type="entry name" value="E3 UBIQUITIN-PROTEIN LIGASE MYCBP2"/>
    <property type="match status" value="1"/>
</dbReference>
<dbReference type="KEGG" id="spu:105447247"/>
<evidence type="ECO:0000313" key="3">
    <source>
        <dbReference type="Proteomes" id="UP000007110"/>
    </source>
</evidence>
<feature type="region of interest" description="Disordered" evidence="1">
    <location>
        <begin position="51"/>
        <end position="92"/>
    </location>
</feature>
<feature type="compositionally biased region" description="Basic and acidic residues" evidence="1">
    <location>
        <begin position="69"/>
        <end position="80"/>
    </location>
</feature>
<evidence type="ECO:0000313" key="2">
    <source>
        <dbReference type="EnsemblMetazoa" id="XP_030837057"/>
    </source>
</evidence>
<sequence length="721" mass="79364">MATLGVGKLSHPHTVGGVVQGKEKGFRSQGFLTGRESAKAIFHELYAVADENAGRKSPTNDKKKKKNEKKGSDQKKDKSSENISFQPPSIELPDNASSFGTYAAVRQCILDREIRERAIILTCATDGKTEDGTGEEEEEKEDDKLVSLPKVVGLGLRSVFELIRQTRASHPDFCAKALQALLDILQGQTPEGLSKEPDDILGSLFELLMNLATSPLENDTHSLTTLSSACLLSLMVAMGNTGKLLTGISALLMIVGQRPTQALQVPAIIVALQRSVHALLVGKTHFPDWLNLGVPNQSLIDTWSIPGLSLEASNATGYSAIASDGRYLYIHGDKGLRKIGSGYSGTIRGELYACNEDFYPSERGWLGFSRNQLLFKSSILTFNFVLTLQGELYACNEDFYPSERGWLGFSRNQLLFKSSILTFNFVLTLQGELYACNEDFYPSERGWLGFSRNQLLFKSSILTFNFVLTLQGELYACNEDFYPSERGWLGFSRNQLLFKSSILTFNFVLTLQGELYACNEDFYPSERGWLGFSRNQLLFKSSILTFNFVLTLQGELYACNEDFYPSERGWLGFSRNQLLFKCQEGNEAARNILVRVGTNDLKEQGQLAMPSVACSSSGLFFSDGINLGILTSVTDDTFVVHTLGSLSAFSVGVGGELQAKLARKCLMAYGDAMPGGDKDAKDSEEIDPGTNEEIVMVGTGKEFSILKTSSGKVSDVLFYDV</sequence>
<dbReference type="GO" id="GO:0007411">
    <property type="term" value="P:axon guidance"/>
    <property type="evidence" value="ECO:0000318"/>
    <property type="project" value="GO_Central"/>
</dbReference>
<dbReference type="InParanoid" id="A0A7M7SWS9"/>
<dbReference type="GO" id="GO:0008582">
    <property type="term" value="P:regulation of synaptic assembly at neuromuscular junction"/>
    <property type="evidence" value="ECO:0000318"/>
    <property type="project" value="GO_Central"/>
</dbReference>
<accession>A0A7M7SWS9</accession>
<proteinExistence type="predicted"/>
<dbReference type="RefSeq" id="XP_030837057.1">
    <property type="nucleotide sequence ID" value="XM_030981197.1"/>
</dbReference>
<evidence type="ECO:0000256" key="1">
    <source>
        <dbReference type="SAM" id="MobiDB-lite"/>
    </source>
</evidence>
<dbReference type="PANTHER" id="PTHR45943:SF1">
    <property type="entry name" value="E3 UBIQUITIN-PROTEIN LIGASE MYCBP2"/>
    <property type="match status" value="1"/>
</dbReference>
<dbReference type="GO" id="GO:0061630">
    <property type="term" value="F:ubiquitin protein ligase activity"/>
    <property type="evidence" value="ECO:0000318"/>
    <property type="project" value="GO_Central"/>
</dbReference>
<dbReference type="GO" id="GO:0005634">
    <property type="term" value="C:nucleus"/>
    <property type="evidence" value="ECO:0000318"/>
    <property type="project" value="GO_Central"/>
</dbReference>
<dbReference type="OrthoDB" id="6050183at2759"/>
<dbReference type="EnsemblMetazoa" id="XM_030981197">
    <property type="protein sequence ID" value="XP_030837057"/>
    <property type="gene ID" value="LOC105447247"/>
</dbReference>
<protein>
    <submittedName>
        <fullName evidence="2">Uncharacterized protein</fullName>
    </submittedName>
</protein>
<dbReference type="Proteomes" id="UP000007110">
    <property type="component" value="Unassembled WGS sequence"/>
</dbReference>
<keyword evidence="3" id="KW-1185">Reference proteome</keyword>
<feature type="region of interest" description="Disordered" evidence="1">
    <location>
        <begin position="1"/>
        <end position="21"/>
    </location>
</feature>
<dbReference type="GO" id="GO:0005886">
    <property type="term" value="C:plasma membrane"/>
    <property type="evidence" value="ECO:0000318"/>
    <property type="project" value="GO_Central"/>
</dbReference>
<reference evidence="2" key="2">
    <citation type="submission" date="2021-01" db="UniProtKB">
        <authorList>
            <consortium name="EnsemblMetazoa"/>
        </authorList>
    </citation>
    <scope>IDENTIFICATION</scope>
</reference>
<organism evidence="2 3">
    <name type="scientific">Strongylocentrotus purpuratus</name>
    <name type="common">Purple sea urchin</name>
    <dbReference type="NCBI Taxonomy" id="7668"/>
    <lineage>
        <taxon>Eukaryota</taxon>
        <taxon>Metazoa</taxon>
        <taxon>Echinodermata</taxon>
        <taxon>Eleutherozoa</taxon>
        <taxon>Echinozoa</taxon>
        <taxon>Echinoidea</taxon>
        <taxon>Euechinoidea</taxon>
        <taxon>Echinacea</taxon>
        <taxon>Camarodonta</taxon>
        <taxon>Echinidea</taxon>
        <taxon>Strongylocentrotidae</taxon>
        <taxon>Strongylocentrotus</taxon>
    </lineage>
</organism>
<dbReference type="GeneID" id="105447247"/>
<dbReference type="AlphaFoldDB" id="A0A7M7SWS9"/>
<name>A0A7M7SWS9_STRPU</name>